<feature type="region of interest" description="Disordered" evidence="1">
    <location>
        <begin position="49"/>
        <end position="70"/>
    </location>
</feature>
<gene>
    <name evidence="2" type="ORF">OVA965_LOCUS29118</name>
    <name evidence="3" type="ORF">TMI583_LOCUS29886</name>
</gene>
<feature type="compositionally biased region" description="Basic and acidic residues" evidence="1">
    <location>
        <begin position="57"/>
        <end position="70"/>
    </location>
</feature>
<name>A0A8S2QP22_9BILA</name>
<dbReference type="Proteomes" id="UP000677228">
    <property type="component" value="Unassembled WGS sequence"/>
</dbReference>
<sequence>MKFSVSDIRIGQHYFANDRVHIHRDAPDKITVGIVVYFKLFISPPPPQTQSVIPESFDQHQDHQKSSKRG</sequence>
<accession>A0A8S2QP22</accession>
<dbReference type="AlphaFoldDB" id="A0A8S2QP22"/>
<dbReference type="Proteomes" id="UP000682733">
    <property type="component" value="Unassembled WGS sequence"/>
</dbReference>
<protein>
    <submittedName>
        <fullName evidence="3">Uncharacterized protein</fullName>
    </submittedName>
</protein>
<evidence type="ECO:0000313" key="4">
    <source>
        <dbReference type="Proteomes" id="UP000682733"/>
    </source>
</evidence>
<evidence type="ECO:0000313" key="3">
    <source>
        <dbReference type="EMBL" id="CAF4122685.1"/>
    </source>
</evidence>
<dbReference type="EMBL" id="CAJNOK010020298">
    <property type="protein sequence ID" value="CAF1314031.1"/>
    <property type="molecule type" value="Genomic_DNA"/>
</dbReference>
<evidence type="ECO:0000256" key="1">
    <source>
        <dbReference type="SAM" id="MobiDB-lite"/>
    </source>
</evidence>
<dbReference type="EMBL" id="CAJOBA010041894">
    <property type="protein sequence ID" value="CAF4122685.1"/>
    <property type="molecule type" value="Genomic_DNA"/>
</dbReference>
<proteinExistence type="predicted"/>
<organism evidence="3 4">
    <name type="scientific">Didymodactylos carnosus</name>
    <dbReference type="NCBI Taxonomy" id="1234261"/>
    <lineage>
        <taxon>Eukaryota</taxon>
        <taxon>Metazoa</taxon>
        <taxon>Spiralia</taxon>
        <taxon>Gnathifera</taxon>
        <taxon>Rotifera</taxon>
        <taxon>Eurotatoria</taxon>
        <taxon>Bdelloidea</taxon>
        <taxon>Philodinida</taxon>
        <taxon>Philodinidae</taxon>
        <taxon>Didymodactylos</taxon>
    </lineage>
</organism>
<comment type="caution">
    <text evidence="3">The sequence shown here is derived from an EMBL/GenBank/DDBJ whole genome shotgun (WGS) entry which is preliminary data.</text>
</comment>
<reference evidence="3" key="1">
    <citation type="submission" date="2021-02" db="EMBL/GenBank/DDBJ databases">
        <authorList>
            <person name="Nowell W R."/>
        </authorList>
    </citation>
    <scope>NUCLEOTIDE SEQUENCE</scope>
</reference>
<evidence type="ECO:0000313" key="2">
    <source>
        <dbReference type="EMBL" id="CAF1314031.1"/>
    </source>
</evidence>